<gene>
    <name evidence="1" type="ORF">FHK87_03810</name>
</gene>
<dbReference type="InterPro" id="IPR036583">
    <property type="entry name" value="23S_rRNA_IVS_sf"/>
</dbReference>
<evidence type="ECO:0000313" key="2">
    <source>
        <dbReference type="Proteomes" id="UP000315540"/>
    </source>
</evidence>
<dbReference type="AlphaFoldDB" id="A0A504JE65"/>
<sequence length="127" mass="14837">MESRYNFKFENLTVYDRAMEFGEIVNSLTKKFPNEERFELASQFRRAADSIALNIAEGSSGSDKQFYNYLGNAWFSAHECIACSSKAKMRGYITFQEDEENRRMVTELSKMITTLRNRISTRIETKK</sequence>
<dbReference type="InterPro" id="IPR012657">
    <property type="entry name" value="23S_rRNA-intervening_sequence"/>
</dbReference>
<proteinExistence type="predicted"/>
<dbReference type="OrthoDB" id="9811959at2"/>
<protein>
    <submittedName>
        <fullName evidence="1">Four helix bundle protein</fullName>
    </submittedName>
</protein>
<dbReference type="NCBIfam" id="TIGR02436">
    <property type="entry name" value="four helix bundle protein"/>
    <property type="match status" value="1"/>
</dbReference>
<accession>A0A504JE65</accession>
<reference evidence="1 2" key="1">
    <citation type="submission" date="2019-06" db="EMBL/GenBank/DDBJ databases">
        <authorList>
            <person name="Meng X."/>
        </authorList>
    </citation>
    <scope>NUCLEOTIDE SEQUENCE [LARGE SCALE GENOMIC DNA]</scope>
    <source>
        <strain evidence="1 2">M625</strain>
    </source>
</reference>
<dbReference type="SUPFAM" id="SSF158446">
    <property type="entry name" value="IVS-encoded protein-like"/>
    <property type="match status" value="1"/>
</dbReference>
<dbReference type="CDD" id="cd16377">
    <property type="entry name" value="23S_rRNA_IVP_like"/>
    <property type="match status" value="1"/>
</dbReference>
<dbReference type="RefSeq" id="WP_140589988.1">
    <property type="nucleotide sequence ID" value="NZ_VFWZ01000002.1"/>
</dbReference>
<dbReference type="EMBL" id="VFWZ01000002">
    <property type="protein sequence ID" value="TPN86735.1"/>
    <property type="molecule type" value="Genomic_DNA"/>
</dbReference>
<comment type="caution">
    <text evidence="1">The sequence shown here is derived from an EMBL/GenBank/DDBJ whole genome shotgun (WGS) entry which is preliminary data.</text>
</comment>
<name>A0A504JE65_9FLAO</name>
<evidence type="ECO:0000313" key="1">
    <source>
        <dbReference type="EMBL" id="TPN86735.1"/>
    </source>
</evidence>
<dbReference type="PANTHER" id="PTHR38471">
    <property type="entry name" value="FOUR HELIX BUNDLE PROTEIN"/>
    <property type="match status" value="1"/>
</dbReference>
<dbReference type="PANTHER" id="PTHR38471:SF2">
    <property type="entry name" value="FOUR HELIX BUNDLE PROTEIN"/>
    <property type="match status" value="1"/>
</dbReference>
<dbReference type="Proteomes" id="UP000315540">
    <property type="component" value="Unassembled WGS sequence"/>
</dbReference>
<dbReference type="Gene3D" id="1.20.1440.60">
    <property type="entry name" value="23S rRNA-intervening sequence"/>
    <property type="match status" value="1"/>
</dbReference>
<keyword evidence="2" id="KW-1185">Reference proteome</keyword>
<organism evidence="1 2">
    <name type="scientific">Aquimarina algicola</name>
    <dbReference type="NCBI Taxonomy" id="2589995"/>
    <lineage>
        <taxon>Bacteria</taxon>
        <taxon>Pseudomonadati</taxon>
        <taxon>Bacteroidota</taxon>
        <taxon>Flavobacteriia</taxon>
        <taxon>Flavobacteriales</taxon>
        <taxon>Flavobacteriaceae</taxon>
        <taxon>Aquimarina</taxon>
    </lineage>
</organism>
<dbReference type="Pfam" id="PF05635">
    <property type="entry name" value="23S_rRNA_IVP"/>
    <property type="match status" value="1"/>
</dbReference>